<dbReference type="STRING" id="1642818.AWE51_08675"/>
<keyword evidence="2" id="KW-1185">Reference proteome</keyword>
<protein>
    <submittedName>
        <fullName evidence="1">Uncharacterized protein</fullName>
    </submittedName>
</protein>
<reference evidence="1 2" key="1">
    <citation type="submission" date="2016-01" db="EMBL/GenBank/DDBJ databases">
        <title>The draft genome sequence of Aquimarina sp. RZW4-3-2.</title>
        <authorList>
            <person name="Wang Y."/>
        </authorList>
    </citation>
    <scope>NUCLEOTIDE SEQUENCE [LARGE SCALE GENOMIC DNA]</scope>
    <source>
        <strain evidence="1 2">RZW4-3-2</strain>
    </source>
</reference>
<sequence length="189" mass="21515">MNFFRKDIEQENRKRLRQLLDKVKVQSCPDEWKFEHFAVSGLTEIGFSELNPDVLLVISGNGRGLFDCSSLKKNERDNTTDFEIDYSNLTCYGIGELKEEKIRISGLHGGGLPLGNSNGDSIEIMALDWPKIDIIFQPKWSSIYAEKDGNKCFRIYSSDTLKTYGFSSNGNYFIIATSSDLLIFKKKET</sequence>
<evidence type="ECO:0000313" key="2">
    <source>
        <dbReference type="Proteomes" id="UP000076715"/>
    </source>
</evidence>
<dbReference type="OrthoDB" id="1849013at2"/>
<dbReference type="EMBL" id="LQRT01000024">
    <property type="protein sequence ID" value="KZS39715.1"/>
    <property type="molecule type" value="Genomic_DNA"/>
</dbReference>
<organism evidence="1 2">
    <name type="scientific">Aquimarina aggregata</name>
    <dbReference type="NCBI Taxonomy" id="1642818"/>
    <lineage>
        <taxon>Bacteria</taxon>
        <taxon>Pseudomonadati</taxon>
        <taxon>Bacteroidota</taxon>
        <taxon>Flavobacteriia</taxon>
        <taxon>Flavobacteriales</taxon>
        <taxon>Flavobacteriaceae</taxon>
        <taxon>Aquimarina</taxon>
    </lineage>
</organism>
<dbReference type="RefSeq" id="WP_066315472.1">
    <property type="nucleotide sequence ID" value="NZ_LQRT01000024.1"/>
</dbReference>
<name>A0A162ZCX9_9FLAO</name>
<gene>
    <name evidence="1" type="ORF">AWE51_08675</name>
</gene>
<proteinExistence type="predicted"/>
<comment type="caution">
    <text evidence="1">The sequence shown here is derived from an EMBL/GenBank/DDBJ whole genome shotgun (WGS) entry which is preliminary data.</text>
</comment>
<accession>A0A162ZCX9</accession>
<dbReference type="AlphaFoldDB" id="A0A162ZCX9"/>
<dbReference type="Proteomes" id="UP000076715">
    <property type="component" value="Unassembled WGS sequence"/>
</dbReference>
<evidence type="ECO:0000313" key="1">
    <source>
        <dbReference type="EMBL" id="KZS39715.1"/>
    </source>
</evidence>